<dbReference type="PIR" id="S35489">
    <property type="entry name" value="S35489"/>
</dbReference>
<protein>
    <submittedName>
        <fullName evidence="2">(from Nostoc PCC 7524) replication region</fullName>
    </submittedName>
    <submittedName>
        <fullName evidence="1">Replication protein</fullName>
    </submittedName>
</protein>
<keyword evidence="1" id="KW-0614">Plasmid</keyword>
<geneLocation type="plasmid" evidence="1">
    <name>pDU1</name>
</geneLocation>
<reference evidence="1" key="2">
    <citation type="submission" date="1993-09" db="EMBL/GenBank/DDBJ databases">
        <title>Isolation of a high-copy number mutation in a cyanobacterial plasmid origin of replication and identification of a resolvase gene required for plasmid stability.</title>
        <authorList>
            <person name="Whorff L.L."/>
            <person name="Golden J.W."/>
        </authorList>
    </citation>
    <scope>NUCLEOTIDE SEQUENCE</scope>
    <source>
        <plasmid evidence="1">pDU1</plasmid>
    </source>
</reference>
<organism evidence="1">
    <name type="scientific">Plasmid pDU1</name>
    <dbReference type="NCBI Taxonomy" id="2548"/>
    <lineage>
        <taxon>other sequences</taxon>
        <taxon>plasmids</taxon>
    </lineage>
</organism>
<sequence length="373" mass="42526">MISPESLNTNVSLTLLTRELQTEIILGTYTVRVHTRIGREPCARLWYLCRALDKDGSGHLTLPLPVVQTFLDCSDKSVYRWLQDGKKIGAFRRYKIKAGMITVYLGGMFQVCYNLNLKRWGDVAVVPLVQVLSDLRSLTTGIVTQSFQQKSRYAANRQLKPEYRKLFGAPHPNELVKDTRQSSLKSPEGEVPCVLHISSSRIFVSKSFIHYGTSQKAVSCELGIHKRTVRRHQKQLGMNRRQLCQAKIEYNQLRHARNNDASEFWAFTGTKTDIGYQVMGDAVVFSDGIAPGAKKRQPNTYQIDATEFDGRLFKVGDKVFMNRCNIYREQFTLTTMSAARRKYHFKLSQCHFSENRAGRVGNRFVIGCHSGEI</sequence>
<dbReference type="EMBL" id="M80600">
    <property type="protein sequence ID" value="AAA23354.1"/>
    <property type="molecule type" value="Genomic_DNA"/>
</dbReference>
<evidence type="ECO:0000313" key="2">
    <source>
        <dbReference type="EMBL" id="AAA23354.1"/>
    </source>
</evidence>
<dbReference type="EMBL" id="L23221">
    <property type="protein sequence ID" value="AAA17516.1"/>
    <property type="molecule type" value="Unassigned_DNA"/>
</dbReference>
<dbReference type="AlphaFoldDB" id="P75008"/>
<name>P75008_9ZZZZ</name>
<gene>
    <name evidence="1" type="primary">rep</name>
</gene>
<reference evidence="1" key="1">
    <citation type="journal article" date="1992" name="Nucleic Acids Res.">
        <title>Nucleotide sequence of the replication region of the Nostoc PCC 7524 plasmid pDU1.</title>
        <authorList>
            <person name="Walton D.K."/>
            <person name="Gendel S.M."/>
            <person name="Atherly A.G."/>
        </authorList>
    </citation>
    <scope>NUCLEOTIDE SEQUENCE</scope>
    <source>
        <plasmid evidence="1">pDU1</plasmid>
    </source>
</reference>
<accession>Q52130</accession>
<evidence type="ECO:0000313" key="1">
    <source>
        <dbReference type="EMBL" id="AAA17516.1"/>
    </source>
</evidence>
<proteinExistence type="predicted"/>
<accession>P75008</accession>